<dbReference type="Proteomes" id="UP000029736">
    <property type="component" value="Unassembled WGS sequence"/>
</dbReference>
<protein>
    <submittedName>
        <fullName evidence="1">Uncharacterized protein</fullName>
    </submittedName>
</protein>
<proteinExistence type="predicted"/>
<comment type="caution">
    <text evidence="1">The sequence shown here is derived from an EMBL/GenBank/DDBJ whole genome shotgun (WGS) entry which is preliminary data.</text>
</comment>
<gene>
    <name evidence="1" type="ORF">IX84_10015</name>
</gene>
<name>A0A098S7T2_9BACT</name>
<evidence type="ECO:0000313" key="1">
    <source>
        <dbReference type="EMBL" id="KGE88155.1"/>
    </source>
</evidence>
<keyword evidence="2" id="KW-1185">Reference proteome</keyword>
<dbReference type="EMBL" id="JPOS01000020">
    <property type="protein sequence ID" value="KGE88155.1"/>
    <property type="molecule type" value="Genomic_DNA"/>
</dbReference>
<sequence length="59" mass="6867">MRRREKNAKRSINTVIGDAGSAWGRPLLPQIRIIWHIDKKTRRALEKYTFSWAGFPSKG</sequence>
<accession>A0A098S7T2</accession>
<evidence type="ECO:0000313" key="2">
    <source>
        <dbReference type="Proteomes" id="UP000029736"/>
    </source>
</evidence>
<reference evidence="1 2" key="1">
    <citation type="journal article" date="2014" name="Int. J. Syst. Evol. Microbiol.">
        <title>Phaeodactylibacter xiamenensis gen. nov., sp. nov., a member of the family Saprospiraceae isolated from the marine alga Phaeodactylum tricornutum.</title>
        <authorList>
            <person name="Chen Z.Jr."/>
            <person name="Lei X."/>
            <person name="Lai Q."/>
            <person name="Li Y."/>
            <person name="Zhang B."/>
            <person name="Zhang J."/>
            <person name="Zhang H."/>
            <person name="Yang L."/>
            <person name="Zheng W."/>
            <person name="Tian Y."/>
            <person name="Yu Z."/>
            <person name="Xu H.Jr."/>
            <person name="Zheng T."/>
        </authorList>
    </citation>
    <scope>NUCLEOTIDE SEQUENCE [LARGE SCALE GENOMIC DNA]</scope>
    <source>
        <strain evidence="1 2">KD52</strain>
    </source>
</reference>
<dbReference type="AlphaFoldDB" id="A0A098S7T2"/>
<organism evidence="1 2">
    <name type="scientific">Phaeodactylibacter xiamenensis</name>
    <dbReference type="NCBI Taxonomy" id="1524460"/>
    <lineage>
        <taxon>Bacteria</taxon>
        <taxon>Pseudomonadati</taxon>
        <taxon>Bacteroidota</taxon>
        <taxon>Saprospiria</taxon>
        <taxon>Saprospirales</taxon>
        <taxon>Haliscomenobacteraceae</taxon>
        <taxon>Phaeodactylibacter</taxon>
    </lineage>
</organism>